<protein>
    <submittedName>
        <fullName evidence="2">Menaquinone-dependent protoporphyrinogen oxidase</fullName>
    </submittedName>
</protein>
<dbReference type="InterPro" id="IPR026816">
    <property type="entry name" value="Flavodoxin_dom"/>
</dbReference>
<proteinExistence type="predicted"/>
<dbReference type="GO" id="GO:0006783">
    <property type="term" value="P:heme biosynthetic process"/>
    <property type="evidence" value="ECO:0007669"/>
    <property type="project" value="TreeGrafter"/>
</dbReference>
<dbReference type="EMBL" id="FQXI01000001">
    <property type="protein sequence ID" value="SHH00711.1"/>
    <property type="molecule type" value="Genomic_DNA"/>
</dbReference>
<organism evidence="2 3">
    <name type="scientific">Anaerosphaera aminiphila DSM 21120</name>
    <dbReference type="NCBI Taxonomy" id="1120995"/>
    <lineage>
        <taxon>Bacteria</taxon>
        <taxon>Bacillati</taxon>
        <taxon>Bacillota</taxon>
        <taxon>Tissierellia</taxon>
        <taxon>Tissierellales</taxon>
        <taxon>Peptoniphilaceae</taxon>
        <taxon>Anaerosphaera</taxon>
    </lineage>
</organism>
<dbReference type="PANTHER" id="PTHR38030:SF2">
    <property type="entry name" value="PROTOPORPHYRINOGEN IX DEHYDROGENASE [QUINONE]"/>
    <property type="match status" value="1"/>
</dbReference>
<dbReference type="SUPFAM" id="SSF52218">
    <property type="entry name" value="Flavoproteins"/>
    <property type="match status" value="1"/>
</dbReference>
<name>A0A1M5PG62_9FIRM</name>
<evidence type="ECO:0000313" key="2">
    <source>
        <dbReference type="EMBL" id="SHH00711.1"/>
    </source>
</evidence>
<evidence type="ECO:0000313" key="3">
    <source>
        <dbReference type="Proteomes" id="UP000184032"/>
    </source>
</evidence>
<sequence>MKVLVLYESKYGCTKDCVEYLKNKLNCTVKDVDIKNEKVPELQEYNLILIGSPIYMGKIQRDIKNFCDKRLEELLKKKIILFISCTTPNQVDDFFKNNFPVELLKNSLGQFNFGGELNMEKMSFIDKKITQLAEKLEPREIRILYENIEEMANYINADFKL</sequence>
<dbReference type="STRING" id="1120995.SAMN02745245_00312"/>
<dbReference type="GO" id="GO:0070819">
    <property type="term" value="F:menaquinone-dependent protoporphyrinogen oxidase activity"/>
    <property type="evidence" value="ECO:0007669"/>
    <property type="project" value="TreeGrafter"/>
</dbReference>
<dbReference type="InterPro" id="IPR029039">
    <property type="entry name" value="Flavoprotein-like_sf"/>
</dbReference>
<dbReference type="GO" id="GO:0016651">
    <property type="term" value="F:oxidoreductase activity, acting on NAD(P)H"/>
    <property type="evidence" value="ECO:0007669"/>
    <property type="project" value="UniProtKB-ARBA"/>
</dbReference>
<gene>
    <name evidence="2" type="ORF">SAMN02745245_00312</name>
</gene>
<dbReference type="PROSITE" id="PS50902">
    <property type="entry name" value="FLAVODOXIN_LIKE"/>
    <property type="match status" value="1"/>
</dbReference>
<dbReference type="PANTHER" id="PTHR38030">
    <property type="entry name" value="PROTOPORPHYRINOGEN IX DEHYDROGENASE [MENAQUINONE]"/>
    <property type="match status" value="1"/>
</dbReference>
<dbReference type="OrthoDB" id="2146857at2"/>
<dbReference type="RefSeq" id="WP_073183094.1">
    <property type="nucleotide sequence ID" value="NZ_FQXI01000001.1"/>
</dbReference>
<dbReference type="InterPro" id="IPR008254">
    <property type="entry name" value="Flavodoxin/NO_synth"/>
</dbReference>
<keyword evidence="3" id="KW-1185">Reference proteome</keyword>
<feature type="domain" description="Flavodoxin-like" evidence="1">
    <location>
        <begin position="3"/>
        <end position="161"/>
    </location>
</feature>
<evidence type="ECO:0000259" key="1">
    <source>
        <dbReference type="PROSITE" id="PS50902"/>
    </source>
</evidence>
<dbReference type="Gene3D" id="3.40.50.360">
    <property type="match status" value="1"/>
</dbReference>
<dbReference type="AlphaFoldDB" id="A0A1M5PG62"/>
<accession>A0A1M5PG62</accession>
<dbReference type="Pfam" id="PF12724">
    <property type="entry name" value="Flavodoxin_5"/>
    <property type="match status" value="1"/>
</dbReference>
<dbReference type="GO" id="GO:0010181">
    <property type="term" value="F:FMN binding"/>
    <property type="evidence" value="ECO:0007669"/>
    <property type="project" value="InterPro"/>
</dbReference>
<dbReference type="InterPro" id="IPR052200">
    <property type="entry name" value="Protoporphyrinogen_IX_DH"/>
</dbReference>
<reference evidence="2 3" key="1">
    <citation type="submission" date="2016-11" db="EMBL/GenBank/DDBJ databases">
        <authorList>
            <person name="Jaros S."/>
            <person name="Januszkiewicz K."/>
            <person name="Wedrychowicz H."/>
        </authorList>
    </citation>
    <scope>NUCLEOTIDE SEQUENCE [LARGE SCALE GENOMIC DNA]</scope>
    <source>
        <strain evidence="2 3">DSM 21120</strain>
    </source>
</reference>
<dbReference type="Proteomes" id="UP000184032">
    <property type="component" value="Unassembled WGS sequence"/>
</dbReference>